<dbReference type="PROSITE" id="PS51186">
    <property type="entry name" value="GNAT"/>
    <property type="match status" value="1"/>
</dbReference>
<dbReference type="InterPro" id="IPR016181">
    <property type="entry name" value="Acyl_CoA_acyltransferase"/>
</dbReference>
<evidence type="ECO:0000259" key="1">
    <source>
        <dbReference type="PROSITE" id="PS51186"/>
    </source>
</evidence>
<organism evidence="2 3">
    <name type="scientific">Nocardioides lentus</name>
    <dbReference type="NCBI Taxonomy" id="338077"/>
    <lineage>
        <taxon>Bacteria</taxon>
        <taxon>Bacillati</taxon>
        <taxon>Actinomycetota</taxon>
        <taxon>Actinomycetes</taxon>
        <taxon>Propionibacteriales</taxon>
        <taxon>Nocardioidaceae</taxon>
        <taxon>Nocardioides</taxon>
    </lineage>
</organism>
<name>A0ABN2PCS2_9ACTN</name>
<protein>
    <submittedName>
        <fullName evidence="2">GNAT family N-acetyltransferase</fullName>
    </submittedName>
</protein>
<dbReference type="InterPro" id="IPR056935">
    <property type="entry name" value="Rv0428c-like_C"/>
</dbReference>
<evidence type="ECO:0000313" key="2">
    <source>
        <dbReference type="EMBL" id="GAA1918472.1"/>
    </source>
</evidence>
<dbReference type="CDD" id="cd04301">
    <property type="entry name" value="NAT_SF"/>
    <property type="match status" value="1"/>
</dbReference>
<feature type="domain" description="N-acetyltransferase" evidence="1">
    <location>
        <begin position="139"/>
        <end position="263"/>
    </location>
</feature>
<dbReference type="Pfam" id="PF24553">
    <property type="entry name" value="Rv0428c_C"/>
    <property type="match status" value="1"/>
</dbReference>
<reference evidence="2 3" key="1">
    <citation type="journal article" date="2019" name="Int. J. Syst. Evol. Microbiol.">
        <title>The Global Catalogue of Microorganisms (GCM) 10K type strain sequencing project: providing services to taxonomists for standard genome sequencing and annotation.</title>
        <authorList>
            <consortium name="The Broad Institute Genomics Platform"/>
            <consortium name="The Broad Institute Genome Sequencing Center for Infectious Disease"/>
            <person name="Wu L."/>
            <person name="Ma J."/>
        </authorList>
    </citation>
    <scope>NUCLEOTIDE SEQUENCE [LARGE SCALE GENOMIC DNA]</scope>
    <source>
        <strain evidence="2 3">JCM 14046</strain>
    </source>
</reference>
<gene>
    <name evidence="2" type="ORF">GCM10009737_19930</name>
</gene>
<dbReference type="InterPro" id="IPR000182">
    <property type="entry name" value="GNAT_dom"/>
</dbReference>
<evidence type="ECO:0000313" key="3">
    <source>
        <dbReference type="Proteomes" id="UP001501612"/>
    </source>
</evidence>
<sequence length="263" mass="27869">MTDLLGVCEEWTADDLAVRGEDGTLVRIPLDHVVSGKPVPPRASVLLRVPAARLHRAGLAMWTGLETAPLGDWLLRSAPREPARRANSTLALGDPGLPAAEAHAAVVAFHAARGSAPLVAVEVGSPAHAGFAEAGWVRQHADEDDSLVLVASIAMLRRELPPEPDDAEEVVDGPRLALAVPGARGRAAYDGDWLGLYAIETDPAHRRRGLAQQVLSGLLGWGAEHGARSAYLQTHAANGPAMALYERLGLVTHHAYRYLVPPA</sequence>
<keyword evidence="3" id="KW-1185">Reference proteome</keyword>
<dbReference type="Proteomes" id="UP001501612">
    <property type="component" value="Unassembled WGS sequence"/>
</dbReference>
<accession>A0ABN2PCS2</accession>
<dbReference type="EMBL" id="BAAAMY010000004">
    <property type="protein sequence ID" value="GAA1918472.1"/>
    <property type="molecule type" value="Genomic_DNA"/>
</dbReference>
<proteinExistence type="predicted"/>
<comment type="caution">
    <text evidence="2">The sequence shown here is derived from an EMBL/GenBank/DDBJ whole genome shotgun (WGS) entry which is preliminary data.</text>
</comment>
<dbReference type="SUPFAM" id="SSF55729">
    <property type="entry name" value="Acyl-CoA N-acyltransferases (Nat)"/>
    <property type="match status" value="1"/>
</dbReference>
<dbReference type="Gene3D" id="3.40.630.30">
    <property type="match status" value="1"/>
</dbReference>